<feature type="chain" id="PRO_5021782389" evidence="1">
    <location>
        <begin position="31"/>
        <end position="530"/>
    </location>
</feature>
<dbReference type="OrthoDB" id="3652569at2"/>
<dbReference type="Pfam" id="PF19872">
    <property type="entry name" value="DUF6345"/>
    <property type="match status" value="1"/>
</dbReference>
<gene>
    <name evidence="2" type="ORF">FHX81_3482</name>
</gene>
<dbReference type="RefSeq" id="WP_141979128.1">
    <property type="nucleotide sequence ID" value="NZ_VFPP01000001.1"/>
</dbReference>
<name>A0A543JE98_9PSEU</name>
<evidence type="ECO:0000313" key="2">
    <source>
        <dbReference type="EMBL" id="TQM81121.1"/>
    </source>
</evidence>
<reference evidence="2 3" key="1">
    <citation type="submission" date="2019-06" db="EMBL/GenBank/DDBJ databases">
        <title>Sequencing the genomes of 1000 actinobacteria strains.</title>
        <authorList>
            <person name="Klenk H.-P."/>
        </authorList>
    </citation>
    <scope>NUCLEOTIDE SEQUENCE [LARGE SCALE GENOMIC DNA]</scope>
    <source>
        <strain evidence="2 3">DSM 45456</strain>
    </source>
</reference>
<keyword evidence="1" id="KW-0732">Signal</keyword>
<dbReference type="Proteomes" id="UP000316628">
    <property type="component" value="Unassembled WGS sequence"/>
</dbReference>
<evidence type="ECO:0000256" key="1">
    <source>
        <dbReference type="SAM" id="SignalP"/>
    </source>
</evidence>
<comment type="caution">
    <text evidence="2">The sequence shown here is derived from an EMBL/GenBank/DDBJ whole genome shotgun (WGS) entry which is preliminary data.</text>
</comment>
<feature type="signal peptide" evidence="1">
    <location>
        <begin position="1"/>
        <end position="30"/>
    </location>
</feature>
<sequence length="530" mass="56114">MSTRHRGATLLALSGLVGAAALTGATAATAAADALPIYAVRSEGLTQDQATALQRAFGLRTVERTPEGVVTFTDESRHLKVPGIDRGAGTPDESGRATTLTQLDLTTIRGLRAVPLADATKRVTEALRGVGLLPAEATASASFTTIDIHDANGTAVVSAPLDTTVTFALRLGGLPLEGPGSKIRVSLDGSGAVTQLTYATRVVTAVGTKPVLTLEDGRRDCAKALGANPLGSVEYAYANNMLGTGTTHLEPYFRCQAAETGESAPLIYLPAVVGSTAPPLDPSVPPRSATSSTSPDLGTRWVTRIDVGSSGTGTCQGIPSIPADITGFNNQFTSAGIPVQFSWTGANSWEQDFKDPMFPGGQDHLYADDVDMTYFRGLGGPFGLSFAGCSSVSDNYLRNTEARWGNRDAEWMSLHTPNLLQPTASGQAWWQRWGQAFRGLHQINSFETGVVQCGAFGSRYGDYLLRHRLPVLRAWSRAAIDTQPSWVRWATMGPIGTSWIANFNDHFWGAGPVGPDTLPSVGYWKISGLS</sequence>
<keyword evidence="3" id="KW-1185">Reference proteome</keyword>
<protein>
    <submittedName>
        <fullName evidence="2">Uncharacterized protein</fullName>
    </submittedName>
</protein>
<dbReference type="AlphaFoldDB" id="A0A543JE98"/>
<organism evidence="2 3">
    <name type="scientific">Saccharothrix saharensis</name>
    <dbReference type="NCBI Taxonomy" id="571190"/>
    <lineage>
        <taxon>Bacteria</taxon>
        <taxon>Bacillati</taxon>
        <taxon>Actinomycetota</taxon>
        <taxon>Actinomycetes</taxon>
        <taxon>Pseudonocardiales</taxon>
        <taxon>Pseudonocardiaceae</taxon>
        <taxon>Saccharothrix</taxon>
    </lineage>
</organism>
<accession>A0A543JE98</accession>
<evidence type="ECO:0000313" key="3">
    <source>
        <dbReference type="Proteomes" id="UP000316628"/>
    </source>
</evidence>
<dbReference type="InterPro" id="IPR045926">
    <property type="entry name" value="DUF6345"/>
</dbReference>
<dbReference type="EMBL" id="VFPP01000001">
    <property type="protein sequence ID" value="TQM81121.1"/>
    <property type="molecule type" value="Genomic_DNA"/>
</dbReference>
<proteinExistence type="predicted"/>